<feature type="compositionally biased region" description="Polar residues" evidence="1">
    <location>
        <begin position="694"/>
        <end position="718"/>
    </location>
</feature>
<feature type="compositionally biased region" description="Low complexity" evidence="1">
    <location>
        <begin position="307"/>
        <end position="363"/>
    </location>
</feature>
<dbReference type="EMBL" id="ASGP02000004">
    <property type="protein sequence ID" value="KAH9510687.1"/>
    <property type="molecule type" value="Genomic_DNA"/>
</dbReference>
<feature type="compositionally biased region" description="Low complexity" evidence="1">
    <location>
        <begin position="105"/>
        <end position="129"/>
    </location>
</feature>
<evidence type="ECO:0000313" key="3">
    <source>
        <dbReference type="Proteomes" id="UP000790347"/>
    </source>
</evidence>
<reference evidence="2" key="2">
    <citation type="journal article" date="2022" name="Res Sq">
        <title>Comparative Genomics Reveals Insights into the Divergent Evolution of Astigmatic Mites and Household Pest Adaptations.</title>
        <authorList>
            <person name="Xiong Q."/>
            <person name="Wan A.T.-Y."/>
            <person name="Liu X.-Y."/>
            <person name="Fung C.S.-H."/>
            <person name="Xiao X."/>
            <person name="Malainual N."/>
            <person name="Hou J."/>
            <person name="Wang L."/>
            <person name="Wang M."/>
            <person name="Yang K."/>
            <person name="Cui Y."/>
            <person name="Leung E."/>
            <person name="Nong W."/>
            <person name="Shin S.-K."/>
            <person name="Au S."/>
            <person name="Jeong K.Y."/>
            <person name="Chew F.T."/>
            <person name="Hui J."/>
            <person name="Leung T.F."/>
            <person name="Tungtrongchitr A."/>
            <person name="Zhong N."/>
            <person name="Liu Z."/>
            <person name="Tsui S."/>
        </authorList>
    </citation>
    <scope>NUCLEOTIDE SEQUENCE</scope>
    <source>
        <strain evidence="2">Derf</strain>
        <tissue evidence="2">Whole organism</tissue>
    </source>
</reference>
<name>A0A922HXF7_DERFA</name>
<feature type="region of interest" description="Disordered" evidence="1">
    <location>
        <begin position="90"/>
        <end position="137"/>
    </location>
</feature>
<feature type="compositionally biased region" description="Acidic residues" evidence="1">
    <location>
        <begin position="1193"/>
        <end position="1208"/>
    </location>
</feature>
<feature type="region of interest" description="Disordered" evidence="1">
    <location>
        <begin position="795"/>
        <end position="846"/>
    </location>
</feature>
<comment type="caution">
    <text evidence="2">The sequence shown here is derived from an EMBL/GenBank/DDBJ whole genome shotgun (WGS) entry which is preliminary data.</text>
</comment>
<dbReference type="InterPro" id="IPR017956">
    <property type="entry name" value="AT_hook_DNA-bd_motif"/>
</dbReference>
<feature type="region of interest" description="Disordered" evidence="1">
    <location>
        <begin position="1187"/>
        <end position="1252"/>
    </location>
</feature>
<feature type="region of interest" description="Disordered" evidence="1">
    <location>
        <begin position="2721"/>
        <end position="2745"/>
    </location>
</feature>
<feature type="region of interest" description="Disordered" evidence="1">
    <location>
        <begin position="292"/>
        <end position="422"/>
    </location>
</feature>
<gene>
    <name evidence="2" type="ORF">DERF_009197</name>
</gene>
<feature type="compositionally biased region" description="Low complexity" evidence="1">
    <location>
        <begin position="668"/>
        <end position="689"/>
    </location>
</feature>
<feature type="region of interest" description="Disordered" evidence="1">
    <location>
        <begin position="934"/>
        <end position="1048"/>
    </location>
</feature>
<feature type="compositionally biased region" description="Low complexity" evidence="1">
    <location>
        <begin position="1609"/>
        <end position="1619"/>
    </location>
</feature>
<evidence type="ECO:0000256" key="1">
    <source>
        <dbReference type="SAM" id="MobiDB-lite"/>
    </source>
</evidence>
<keyword evidence="3" id="KW-1185">Reference proteome</keyword>
<sequence>MHTNLSSSSSTATFTAAATMLNGNTDFGNATYIDNNFGRTSSSSMMDPFARSMAVSDNSYSSSNFHNSPSMTMMMDNAHHHPVKLRNSLINPRSHHSNHHFPDQSIRSSLSSSSSSTSLSSPSSSILNSDQASNYHHQSDKFSQASIAAAAAHLSLFKQYKQQQVTSPSFNEKGDTFVSRAKMANVDSRFIDAHNSTTNVHASFPQTQSHMDSDAHQWMNDLNPFTISSQSQSTLNEFIVNDFLSSSSLLSDEFDNTDFSPLLDNINTNLSSNTGENSNEFHSNMTNDNLILHSKNGSTMNSRPYESTSIGSVSSADISSPYSVPQPNSISSIASSSSTSCSVTPPSIISSSSQNQTANNFSQKSHLSSTLINNNKSSPVTSPMTSIGSIPGRCQSSSTSSCPSTPYSVGTTNPNTPQTQSQYGSSMKLFNNDVDSPAHLPLNPLFIHVKHEETSTNSPYSLQQTPNRNPTTIMSQKTLSIKHSPSTLDLQSANAIATTIDPFMPMSSNNSSTIVDKFNFDDDDCDKLLQSNSFPNNNNRITNYNAALSSRMETRFSGLSSYLDEMAQMSARHQPMQQHQQSTSTTELSYQQSDVNNHNVNDDGPSCNIRGSYNPISSLAAATLSSDSHANNNKSHNQYSPLLDPNLVFDPKLGEMRQRKKRGRPKKNSNSSSSSPQSSSLNSSLNQSPIDRTMPQSLSSISSMYDCSSPPTTTLTYDQRSRHHVNEDDDDRFEFSSLMQPKLQSSISGSDDLNSSASFSGNKQAVDPYAFPGNSNSLMDQRYHMSDSHYSLLASHHHHHHQQAYSNKTAGIGKRPRGRPRLNEATSANSNNTNSNKNGESNSKHSISKSLIQSLLAKSPSSSCGNSVDSLSWASLISRIPGLDHSLSSTSLSSATTVMKRGRGRPKSIKTILKEAKMAGLEIPSDVIKALMVNQQQRQRAHHSHQQHESSNYYSNQHHHESNHHRLSHSESSQNQHLHPSTSFHHHQSYLCPNQSERGLIPQHDQTNNIQSHRPQPPFSYHQYQSKQQQQSSSSSSWMDQQQQNSFSSLSENVIDNFNHHQQSILEEQYVQPTRINSQHSNVAITDSMLFSMNNNNNNKIIGQCETEIIKNPFDDLDDPLPTTSSSSNHLSIKSNDDDVEKVAPIRISLTKNSMFHCSSAATQSISTQQEQELQSQLMKRKRLNFSANPLSDNDDDNAVYSGDDDSNESSYSTPSSFYDDDDDDSYEDDRGSYVINKNGGNKRRKHQHNGNNFHFFMSKSSLNNSIHTDTSRKSNHFLKRQQYTLTGKPKFTESIMMDCLNTALINDNDDDINDELFNNLDFYENDDDDDDDDDDNSALKKISKESQEQQQEDTPKLPKLLLKRLNTDDHGFKIIQNDDEIEKEIEMNNNQKPKSETVKKLTIRLSTNGEASIDHDGDNSVEKFICNKQVEQICDSKTEDTQIITTDVKSIDQISDDKDNNCCHQVLDPTEVLVDHSKQHVFENDDIDNSTTEAVTSNPLTSILNTEPVDENPLFRTPSPPPAFDHSLINSTIHPSSLSSSSAHQHLSSVESILPINCLDTAKLISDNEQFSAINSIMNLDDFERTESPSQEIEINPLISNQSKNLVDDSNNSDNVNDQNEDNCIIGTQEEISEQSTDLINNKIENISKSPKNTEIETTTESFVLQEDQTNETNIELSDDNENNAVMIVTDSCKQQQLNKDLIDTDASEVIRQLDMKTLPPNPTEESIPLTPHSSPQHIQSTANSILIPNTTANTSTASVSMPTPIQSIPQQFTEPQINSLNIQQPPLELQPNFPLTRPVMISQTSVTKPLQQPLLNSVQIQHSNPSSVIPPHQQQHLQPRLPLFQLPSNSAIRLFTPSVDPQIQHPPSVHPHHNARQTFLFQSAGQNLGFHTQTQQPQFMIRSPFIPTQHQPSLQHPQMIRTQAPNGSTINLILPNANAHNPYGYTARPPPQASAALINPAFSNSITQPMFIRNGPRLIPVNPGLMNTMRILAPGQPLRPNNQTFFTMAAPISSSQHLMQQQQQQQIRQHQQQVSLQQQQQRFTSTPIFLSSPITNQKVILESKPPPMIKEKLDPPNRQLPIKDILTEAMEEIRFYDIDDQPDNNRNQQPKTQPKMLNVTNTIPSPSINPNNPSSLMSAIIPQSLIRSSSQPSTLNAQRQSLSQEVMINSVPINPISFASVNDQSQHQQVEVQLTNDDLDRLFDDLDSSSTVDHFDHNDLGFLEEISRSIEPIKQKPLQALSNISDFQESSLASELECRQIIDVIIDSIESKINQKEPTTEKIDEMNINCIVNDMLGTLSMQEQIKSMDLLGSNEIILPMTLPNNEFHDNDIVQPHETPDKNDDKLEITREFFKMVPLVDYDSDDSAIVIGSCLNDRKLEKLVEKIETIRISNSAIVCNSTALSLPSKFDCINLDKSTSKKSKEIYHDEDKLLLSKQSLELASNDEEMTTPNQKFLRLCSSDFNESTTKFGDTLITNDLVAESITATNAAIIDPGKTLRNECISPDPHLQCSSSSSPSFVSFSKIESPEDSELIKHMDDCQDEINFSKSSPAMKNVQHPDITSSVIDDEEHHYHCDNQDCEQKYNDKDTCCLHCHHHHHHHFVLHHHHCDHYYEKNCKRTKISAAKNDKVDVCHGCYRSIIHDDKDDLKSPKTPTLVQTFKEPSSSTKRKCCTHVIPATTVSINVNAEIVLNSNVKNATTIIHINPMNNSSDTIAYTKRPAINENDHVDKDDDYDDKNDSRKS</sequence>
<feature type="region of interest" description="Disordered" evidence="1">
    <location>
        <begin position="1720"/>
        <end position="1739"/>
    </location>
</feature>
<dbReference type="Proteomes" id="UP000790347">
    <property type="component" value="Unassembled WGS sequence"/>
</dbReference>
<feature type="compositionally biased region" description="Low complexity" evidence="1">
    <location>
        <begin position="745"/>
        <end position="760"/>
    </location>
</feature>
<feature type="region of interest" description="Disordered" evidence="1">
    <location>
        <begin position="742"/>
        <end position="773"/>
    </location>
</feature>
<feature type="region of interest" description="Disordered" evidence="1">
    <location>
        <begin position="1600"/>
        <end position="1622"/>
    </location>
</feature>
<feature type="region of interest" description="Disordered" evidence="1">
    <location>
        <begin position="571"/>
        <end position="611"/>
    </location>
</feature>
<feature type="compositionally biased region" description="Low complexity" evidence="1">
    <location>
        <begin position="823"/>
        <end position="841"/>
    </location>
</feature>
<feature type="compositionally biased region" description="Acidic residues" evidence="1">
    <location>
        <begin position="1219"/>
        <end position="1228"/>
    </location>
</feature>
<protein>
    <submittedName>
        <fullName evidence="2">Uncharacterized protein</fullName>
    </submittedName>
</protein>
<feature type="compositionally biased region" description="Polar residues" evidence="1">
    <location>
        <begin position="1004"/>
        <end position="1014"/>
    </location>
</feature>
<feature type="compositionally biased region" description="Low complexity" evidence="1">
    <location>
        <begin position="1023"/>
        <end position="1046"/>
    </location>
</feature>
<dbReference type="GO" id="GO:0003677">
    <property type="term" value="F:DNA binding"/>
    <property type="evidence" value="ECO:0007669"/>
    <property type="project" value="InterPro"/>
</dbReference>
<proteinExistence type="predicted"/>
<feature type="compositionally biased region" description="Polar residues" evidence="1">
    <location>
        <begin position="631"/>
        <end position="640"/>
    </location>
</feature>
<organism evidence="2 3">
    <name type="scientific">Dermatophagoides farinae</name>
    <name type="common">American house dust mite</name>
    <dbReference type="NCBI Taxonomy" id="6954"/>
    <lineage>
        <taxon>Eukaryota</taxon>
        <taxon>Metazoa</taxon>
        <taxon>Ecdysozoa</taxon>
        <taxon>Arthropoda</taxon>
        <taxon>Chelicerata</taxon>
        <taxon>Arachnida</taxon>
        <taxon>Acari</taxon>
        <taxon>Acariformes</taxon>
        <taxon>Sarcoptiformes</taxon>
        <taxon>Astigmata</taxon>
        <taxon>Psoroptidia</taxon>
        <taxon>Analgoidea</taxon>
        <taxon>Pyroglyphidae</taxon>
        <taxon>Dermatophagoidinae</taxon>
        <taxon>Dermatophagoides</taxon>
    </lineage>
</organism>
<feature type="compositionally biased region" description="Low complexity" evidence="1">
    <location>
        <begin position="396"/>
        <end position="420"/>
    </location>
</feature>
<accession>A0A922HXF7</accession>
<feature type="region of interest" description="Disordered" evidence="1">
    <location>
        <begin position="627"/>
        <end position="725"/>
    </location>
</feature>
<reference evidence="2" key="1">
    <citation type="submission" date="2013-05" db="EMBL/GenBank/DDBJ databases">
        <authorList>
            <person name="Yim A.K.Y."/>
            <person name="Chan T.F."/>
            <person name="Ji K.M."/>
            <person name="Liu X.Y."/>
            <person name="Zhou J.W."/>
            <person name="Li R.Q."/>
            <person name="Yang K.Y."/>
            <person name="Li J."/>
            <person name="Li M."/>
            <person name="Law P.T.W."/>
            <person name="Wu Y.L."/>
            <person name="Cai Z.L."/>
            <person name="Qin H."/>
            <person name="Bao Y."/>
            <person name="Leung R.K.K."/>
            <person name="Ng P.K.S."/>
            <person name="Zou J."/>
            <person name="Zhong X.J."/>
            <person name="Ran P.X."/>
            <person name="Zhong N.S."/>
            <person name="Liu Z.G."/>
            <person name="Tsui S.K.W."/>
        </authorList>
    </citation>
    <scope>NUCLEOTIDE SEQUENCE</scope>
    <source>
        <strain evidence="2">Derf</strain>
        <tissue evidence="2">Whole organism</tissue>
    </source>
</reference>
<feature type="compositionally biased region" description="Polar residues" evidence="1">
    <location>
        <begin position="364"/>
        <end position="388"/>
    </location>
</feature>
<feature type="compositionally biased region" description="Polar residues" evidence="1">
    <location>
        <begin position="575"/>
        <end position="599"/>
    </location>
</feature>
<feature type="compositionally biased region" description="Low complexity" evidence="1">
    <location>
        <begin position="1209"/>
        <end position="1218"/>
    </location>
</feature>
<evidence type="ECO:0000313" key="2">
    <source>
        <dbReference type="EMBL" id="KAH9510687.1"/>
    </source>
</evidence>
<dbReference type="SMART" id="SM00384">
    <property type="entry name" value="AT_hook"/>
    <property type="match status" value="3"/>
</dbReference>
<feature type="compositionally biased region" description="Polar residues" evidence="1">
    <location>
        <begin position="292"/>
        <end position="306"/>
    </location>
</feature>
<feature type="compositionally biased region" description="Basic residues" evidence="1">
    <location>
        <begin position="658"/>
        <end position="667"/>
    </location>
</feature>
<feature type="compositionally biased region" description="Polar residues" evidence="1">
    <location>
        <begin position="974"/>
        <end position="983"/>
    </location>
</feature>